<keyword evidence="2" id="KW-0472">Membrane</keyword>
<dbReference type="EMBL" id="JACAZF010000006">
    <property type="protein sequence ID" value="KAF7301387.1"/>
    <property type="molecule type" value="Genomic_DNA"/>
</dbReference>
<dbReference type="AlphaFoldDB" id="A0A8H6SM72"/>
<keyword evidence="2" id="KW-0812">Transmembrane</keyword>
<feature type="compositionally biased region" description="Low complexity" evidence="1">
    <location>
        <begin position="51"/>
        <end position="75"/>
    </location>
</feature>
<feature type="compositionally biased region" description="Pro residues" evidence="1">
    <location>
        <begin position="13"/>
        <end position="25"/>
    </location>
</feature>
<feature type="compositionally biased region" description="Pro residues" evidence="1">
    <location>
        <begin position="76"/>
        <end position="98"/>
    </location>
</feature>
<name>A0A8H6SM72_9AGAR</name>
<protein>
    <submittedName>
        <fullName evidence="3">Uncharacterized protein</fullName>
    </submittedName>
</protein>
<evidence type="ECO:0000256" key="1">
    <source>
        <dbReference type="SAM" id="MobiDB-lite"/>
    </source>
</evidence>
<dbReference type="Proteomes" id="UP000636479">
    <property type="component" value="Unassembled WGS sequence"/>
</dbReference>
<reference evidence="3" key="1">
    <citation type="submission" date="2020-05" db="EMBL/GenBank/DDBJ databases">
        <title>Mycena genomes resolve the evolution of fungal bioluminescence.</title>
        <authorList>
            <person name="Tsai I.J."/>
        </authorList>
    </citation>
    <scope>NUCLEOTIDE SEQUENCE</scope>
    <source>
        <strain evidence="3">171206Taipei</strain>
    </source>
</reference>
<feature type="compositionally biased region" description="Low complexity" evidence="1">
    <location>
        <begin position="270"/>
        <end position="283"/>
    </location>
</feature>
<keyword evidence="4" id="KW-1185">Reference proteome</keyword>
<accession>A0A8H6SM72</accession>
<comment type="caution">
    <text evidence="3">The sequence shown here is derived from an EMBL/GenBank/DDBJ whole genome shotgun (WGS) entry which is preliminary data.</text>
</comment>
<gene>
    <name evidence="3" type="ORF">MIND_00703900</name>
</gene>
<feature type="transmembrane region" description="Helical" evidence="2">
    <location>
        <begin position="136"/>
        <end position="156"/>
    </location>
</feature>
<dbReference type="RefSeq" id="XP_037219387.1">
    <property type="nucleotide sequence ID" value="XM_037363743.1"/>
</dbReference>
<proteinExistence type="predicted"/>
<dbReference type="GeneID" id="59346259"/>
<feature type="region of interest" description="Disordered" evidence="1">
    <location>
        <begin position="257"/>
        <end position="322"/>
    </location>
</feature>
<sequence>MALIGGILSGLFDPPPPKTPPPPGPIFSLPGITFPTLSLPGLPTGPPTIPSPSSSLPLSSSLPVSSSAPVSESSAAPPPSSTLPPETTPSPQSLPPPATSTSLVIVGNAPAQSGSVETPPLHQKTFLQNKPLSGTVFGLVGLVALVLIIVVATFFLRRRRRSRLLDDALTFDPSLLGKTDRVDSSEKGHSNNPSLGTTNHGGYSTYAASQHQQPHSDYYGRGGQQVDYYGQAQHADYYGQQPQADYYGGARQPNYGYVPPMADVGNSWGQQQPASSQQQQQAVAPPPPQQQTNIPRATVPPQPAPLPAEFGSSNDDARRRSAEETAFWARTLKVVNE</sequence>
<evidence type="ECO:0000313" key="3">
    <source>
        <dbReference type="EMBL" id="KAF7301387.1"/>
    </source>
</evidence>
<feature type="region of interest" description="Disordered" evidence="1">
    <location>
        <begin position="175"/>
        <end position="224"/>
    </location>
</feature>
<evidence type="ECO:0000313" key="4">
    <source>
        <dbReference type="Proteomes" id="UP000636479"/>
    </source>
</evidence>
<dbReference type="OrthoDB" id="2693038at2759"/>
<feature type="region of interest" description="Disordered" evidence="1">
    <location>
        <begin position="8"/>
        <end position="102"/>
    </location>
</feature>
<feature type="compositionally biased region" description="Polar residues" evidence="1">
    <location>
        <begin position="190"/>
        <end position="215"/>
    </location>
</feature>
<keyword evidence="2" id="KW-1133">Transmembrane helix</keyword>
<organism evidence="3 4">
    <name type="scientific">Mycena indigotica</name>
    <dbReference type="NCBI Taxonomy" id="2126181"/>
    <lineage>
        <taxon>Eukaryota</taxon>
        <taxon>Fungi</taxon>
        <taxon>Dikarya</taxon>
        <taxon>Basidiomycota</taxon>
        <taxon>Agaricomycotina</taxon>
        <taxon>Agaricomycetes</taxon>
        <taxon>Agaricomycetidae</taxon>
        <taxon>Agaricales</taxon>
        <taxon>Marasmiineae</taxon>
        <taxon>Mycenaceae</taxon>
        <taxon>Mycena</taxon>
    </lineage>
</organism>
<feature type="compositionally biased region" description="Basic and acidic residues" evidence="1">
    <location>
        <begin position="178"/>
        <end position="189"/>
    </location>
</feature>
<evidence type="ECO:0000256" key="2">
    <source>
        <dbReference type="SAM" id="Phobius"/>
    </source>
</evidence>